<dbReference type="GeneID" id="303185609"/>
<name>A0A4Y8TZG8_9MICC</name>
<dbReference type="GO" id="GO:0016740">
    <property type="term" value="F:transferase activity"/>
    <property type="evidence" value="ECO:0007669"/>
    <property type="project" value="UniProtKB-KW"/>
</dbReference>
<dbReference type="EMBL" id="SPDS01000001">
    <property type="protein sequence ID" value="TFH56854.1"/>
    <property type="molecule type" value="Genomic_DNA"/>
</dbReference>
<keyword evidence="1" id="KW-0808">Transferase</keyword>
<reference evidence="1 2" key="1">
    <citation type="submission" date="2019-03" db="EMBL/GenBank/DDBJ databases">
        <title>Glutamicibacter sp. LJH19 genome.</title>
        <authorList>
            <person name="Sinai Borker S."/>
            <person name="Kumar R."/>
        </authorList>
    </citation>
    <scope>NUCLEOTIDE SEQUENCE [LARGE SCALE GENOMIC DNA]</scope>
    <source>
        <strain evidence="1 2">LJH19</strain>
    </source>
</reference>
<protein>
    <submittedName>
        <fullName evidence="1">Cell wall biosynthesis glycosyltransferase</fullName>
    </submittedName>
</protein>
<evidence type="ECO:0000313" key="1">
    <source>
        <dbReference type="EMBL" id="TFH56854.1"/>
    </source>
</evidence>
<sequence>MSSRTYSTTPGAELQHDLVRAGFYPQMVQDVLAEAMMGQPVLDHYVHLETHFDHTEVHRHITVMVMSEKVLFIVHVDDQQLDDHGKDVMAQVSVEMISLARIASVATSYVYHQPQHYSAADPVKELTFGMSWNGTKRIDLAPAACGDPQCDADHGLNGTSQPEDLVIRVSAEADGQQAVDKAREFAVRLRLATIA</sequence>
<gene>
    <name evidence="1" type="ORF">EXY26_07485</name>
</gene>
<dbReference type="OMA" id="CEADHGY"/>
<accession>A0A4Y8TZG8</accession>
<dbReference type="AlphaFoldDB" id="A0A4Y8TZG8"/>
<comment type="caution">
    <text evidence="1">The sequence shown here is derived from an EMBL/GenBank/DDBJ whole genome shotgun (WGS) entry which is preliminary data.</text>
</comment>
<dbReference type="InterPro" id="IPR046040">
    <property type="entry name" value="DUF5998"/>
</dbReference>
<dbReference type="RefSeq" id="WP_013349355.1">
    <property type="nucleotide sequence ID" value="NZ_JABUYH010000033.1"/>
</dbReference>
<proteinExistence type="predicted"/>
<dbReference type="Proteomes" id="UP000297638">
    <property type="component" value="Unassembled WGS sequence"/>
</dbReference>
<evidence type="ECO:0000313" key="2">
    <source>
        <dbReference type="Proteomes" id="UP000297638"/>
    </source>
</evidence>
<organism evidence="1 2">
    <name type="scientific">Glutamicibacter arilaitensis</name>
    <dbReference type="NCBI Taxonomy" id="256701"/>
    <lineage>
        <taxon>Bacteria</taxon>
        <taxon>Bacillati</taxon>
        <taxon>Actinomycetota</taxon>
        <taxon>Actinomycetes</taxon>
        <taxon>Micrococcales</taxon>
        <taxon>Micrococcaceae</taxon>
        <taxon>Glutamicibacter</taxon>
    </lineage>
</organism>
<dbReference type="Pfam" id="PF19461">
    <property type="entry name" value="DUF5998"/>
    <property type="match status" value="1"/>
</dbReference>